<comment type="catalytic activity">
    <reaction evidence="11">
        <text>(5Z,8Z,11Z,14Z)-eicosatetraenoyl-CoA + 1-hexadecanoyl-sn-glycero-3-phosphocholine = 1-hexadecanoyl-2-(5Z,8Z,11Z,14Z-eicosatetraenoyl)-sn-glycero-3-phosphocholine + CoA</text>
        <dbReference type="Rhea" id="RHEA:35999"/>
        <dbReference type="ChEBI" id="CHEBI:57287"/>
        <dbReference type="ChEBI" id="CHEBI:57368"/>
        <dbReference type="ChEBI" id="CHEBI:72998"/>
        <dbReference type="ChEBI" id="CHEBI:73003"/>
    </reaction>
    <physiologicalReaction direction="left-to-right" evidence="11">
        <dbReference type="Rhea" id="RHEA:36000"/>
    </physiologicalReaction>
</comment>
<comment type="pathway">
    <text evidence="10">Phospholipid metabolism.</text>
</comment>
<evidence type="ECO:0000256" key="2">
    <source>
        <dbReference type="ARBA" id="ARBA00005074"/>
    </source>
</evidence>
<evidence type="ECO:0000256" key="16">
    <source>
        <dbReference type="ARBA" id="ARBA00049362"/>
    </source>
</evidence>
<name>A0A8U8C050_GEOPR</name>
<dbReference type="Ensembl" id="ENSCPVT00000027680.1">
    <property type="protein sequence ID" value="ENSCPVP00000025936.1"/>
    <property type="gene ID" value="ENSCPVG00000013295.2"/>
</dbReference>
<feature type="compositionally biased region" description="Basic and acidic residues" evidence="18">
    <location>
        <begin position="421"/>
        <end position="444"/>
    </location>
</feature>
<evidence type="ECO:0000256" key="13">
    <source>
        <dbReference type="ARBA" id="ARBA00041626"/>
    </source>
</evidence>
<accession>A0A8U8C050</accession>
<evidence type="ECO:0000256" key="6">
    <source>
        <dbReference type="ARBA" id="ARBA00022824"/>
    </source>
</evidence>
<dbReference type="PANTHER" id="PTHR13906:SF16">
    <property type="entry name" value="LYSOPHOSPHOLIPID ACYLTRANSFERASE 7"/>
    <property type="match status" value="1"/>
</dbReference>
<organism evidence="19 20">
    <name type="scientific">Geospiza parvula</name>
    <name type="common">Small tree-finch</name>
    <name type="synonym">Camarhynchus parvulus</name>
    <dbReference type="NCBI Taxonomy" id="87175"/>
    <lineage>
        <taxon>Eukaryota</taxon>
        <taxon>Metazoa</taxon>
        <taxon>Chordata</taxon>
        <taxon>Craniata</taxon>
        <taxon>Vertebrata</taxon>
        <taxon>Euteleostomi</taxon>
        <taxon>Archelosauria</taxon>
        <taxon>Archosauria</taxon>
        <taxon>Dinosauria</taxon>
        <taxon>Saurischia</taxon>
        <taxon>Theropoda</taxon>
        <taxon>Coelurosauria</taxon>
        <taxon>Aves</taxon>
        <taxon>Neognathae</taxon>
        <taxon>Neoaves</taxon>
        <taxon>Telluraves</taxon>
        <taxon>Australaves</taxon>
        <taxon>Passeriformes</taxon>
        <taxon>Thraupidae</taxon>
        <taxon>Camarhynchus</taxon>
    </lineage>
</organism>
<keyword evidence="5" id="KW-0812">Transmembrane</keyword>
<reference evidence="19" key="1">
    <citation type="submission" date="2025-08" db="UniProtKB">
        <authorList>
            <consortium name="Ensembl"/>
        </authorList>
    </citation>
    <scope>IDENTIFICATION</scope>
</reference>
<evidence type="ECO:0000256" key="14">
    <source>
        <dbReference type="ARBA" id="ARBA00041667"/>
    </source>
</evidence>
<comment type="subcellular location">
    <subcellularLocation>
        <location evidence="1">Endoplasmic reticulum membrane</location>
        <topology evidence="1">Multi-pass membrane protein</topology>
    </subcellularLocation>
</comment>
<keyword evidence="20" id="KW-1185">Reference proteome</keyword>
<evidence type="ECO:0000256" key="12">
    <source>
        <dbReference type="ARBA" id="ARBA00036730"/>
    </source>
</evidence>
<feature type="compositionally biased region" description="Basic and acidic residues" evidence="18">
    <location>
        <begin position="605"/>
        <end position="651"/>
    </location>
</feature>
<evidence type="ECO:0000313" key="19">
    <source>
        <dbReference type="Ensembl" id="ENSCPVP00000025936.1"/>
    </source>
</evidence>
<comment type="catalytic activity">
    <reaction evidence="15">
        <text>a 1-acyl-sn-glycero-3-phospho-(1D-myo-inositol) + (5Z,8Z,11Z,14Z)-eicosatetraenoyl-CoA = a 1-acyl-2-(5Z,8Z,11Z,14Z-eicosatetraenoyl)-sn-glycero-3-phospho-(1D-myo-inositol) + CoA</text>
        <dbReference type="Rhea" id="RHEA:37015"/>
        <dbReference type="ChEBI" id="CHEBI:57287"/>
        <dbReference type="ChEBI" id="CHEBI:57368"/>
        <dbReference type="ChEBI" id="CHEBI:64771"/>
        <dbReference type="ChEBI" id="CHEBI:75243"/>
    </reaction>
    <physiologicalReaction direction="left-to-right" evidence="15">
        <dbReference type="Rhea" id="RHEA:37016"/>
    </physiologicalReaction>
</comment>
<feature type="region of interest" description="Disordered" evidence="18">
    <location>
        <begin position="421"/>
        <end position="651"/>
    </location>
</feature>
<dbReference type="GO" id="GO:0044233">
    <property type="term" value="C:mitochondria-associated endoplasmic reticulum membrane contact site"/>
    <property type="evidence" value="ECO:0007669"/>
    <property type="project" value="TreeGrafter"/>
</dbReference>
<evidence type="ECO:0000256" key="11">
    <source>
        <dbReference type="ARBA" id="ARBA00035964"/>
    </source>
</evidence>
<evidence type="ECO:0000256" key="7">
    <source>
        <dbReference type="ARBA" id="ARBA00022989"/>
    </source>
</evidence>
<evidence type="ECO:0000256" key="15">
    <source>
        <dbReference type="ARBA" id="ARBA00049211"/>
    </source>
</evidence>
<dbReference type="GO" id="GO:0071617">
    <property type="term" value="F:lysophospholipid acyltransferase activity"/>
    <property type="evidence" value="ECO:0007669"/>
    <property type="project" value="TreeGrafter"/>
</dbReference>
<comment type="pathway">
    <text evidence="2">Lipid metabolism; phospholipid metabolism.</text>
</comment>
<comment type="similarity">
    <text evidence="3">Belongs to the membrane-bound acyltransferase family.</text>
</comment>
<evidence type="ECO:0000256" key="17">
    <source>
        <dbReference type="ARBA" id="ARBA00093678"/>
    </source>
</evidence>
<evidence type="ECO:0000256" key="3">
    <source>
        <dbReference type="ARBA" id="ARBA00010323"/>
    </source>
</evidence>
<evidence type="ECO:0000313" key="20">
    <source>
        <dbReference type="Proteomes" id="UP000694382"/>
    </source>
</evidence>
<dbReference type="InterPro" id="IPR004299">
    <property type="entry name" value="MBOAT_fam"/>
</dbReference>
<keyword evidence="8" id="KW-0472">Membrane</keyword>
<evidence type="ECO:0000256" key="8">
    <source>
        <dbReference type="ARBA" id="ARBA00023136"/>
    </source>
</evidence>
<reference evidence="19" key="2">
    <citation type="submission" date="2025-09" db="UniProtKB">
        <authorList>
            <consortium name="Ensembl"/>
        </authorList>
    </citation>
    <scope>IDENTIFICATION</scope>
</reference>
<dbReference type="PANTHER" id="PTHR13906">
    <property type="entry name" value="PORCUPINE"/>
    <property type="match status" value="1"/>
</dbReference>
<evidence type="ECO:0000256" key="10">
    <source>
        <dbReference type="ARBA" id="ARBA00025707"/>
    </source>
</evidence>
<sequence length="651" mass="72328">MGGLRDILGPLKFWGSRDILGLPNSLWGGFWGTPNLSGPPRHAGGAALLWVLGYLLFFRTPWVWGLPEPPPYANALQLLVTLKMASLASDVQELREAELKGVTSEETRLLIGSLRRVPSLIDILCYSYCYLGLLTGPFYRLGTYLDWVWGPPGPPALRRLLSHVRWALLGVLGVLVGRAWPARAVLEPEFGARPWAARLAHMVPVFLALRLRLYVGWLCAEGGCVAAGLGAYPKSARAKPGQGPTVCQCPRCVPGCPHVSPECLTCARCADIPDDQWDFESIRTVDPWGTEVGRRFRGGLRRWNMTVQWWLAAYVHRRGPRNYPMLRNAWTMLASAYWHGLHGGQYLSFLTVPLWLNLGGWKGSALRGAQWFLKMRAFEYLSMGFVLREAAATLRFWASVHFCLHLVPLLILLTAAAAGKGREKGRGKGREEGRGKGREEREVEAGTGDAQVRRRRERCEGEGGDPLNPKGHEGGNPLNPKIQGGDLLNPKIHEGEDTFNPKIDEAWDPLNPKVHEGGDPLNLKNQGENPLNPKIDEGWNPLNPKIQGENPLNPKIHEGEDTLSPKIQEGEDPLNPKIQKRGDALNPKIQEGGDPLNPKIQEGGDPLKSKIHEGWDPLNPKREAREEPPAPKSQELRKRRDPEGRDGDEPQ</sequence>
<dbReference type="Proteomes" id="UP000694382">
    <property type="component" value="Unassembled WGS sequence"/>
</dbReference>
<protein>
    <recommendedName>
        <fullName evidence="14">Leukocyte receptor cluster member 4</fullName>
    </recommendedName>
    <alternativeName>
        <fullName evidence="17">Lysophospholipid acyltransferase 7</fullName>
    </alternativeName>
    <alternativeName>
        <fullName evidence="13">Membrane-bound O-acyltransferase domain-containing protein 7</fullName>
    </alternativeName>
</protein>
<keyword evidence="7" id="KW-1133">Transmembrane helix</keyword>
<dbReference type="GO" id="GO:0030258">
    <property type="term" value="P:lipid modification"/>
    <property type="evidence" value="ECO:0007669"/>
    <property type="project" value="TreeGrafter"/>
</dbReference>
<evidence type="ECO:0000256" key="9">
    <source>
        <dbReference type="ARBA" id="ARBA00023315"/>
    </source>
</evidence>
<keyword evidence="9" id="KW-0012">Acyltransferase</keyword>
<comment type="catalytic activity">
    <reaction evidence="16">
        <text>1-octadecanoyl-sn-glycero-3-phospho-(1D-myo-inositol) + (5Z,8Z,11Z,14Z)-eicosatetraenoyl-CoA = 1-octadecanoyl-2-(5Z,8Z,11Z,14Z-eicosatetraenoyl)-sn-glycero-3-phospho-(1D-myo-inositol) + CoA</text>
        <dbReference type="Rhea" id="RHEA:36835"/>
        <dbReference type="ChEBI" id="CHEBI:57287"/>
        <dbReference type="ChEBI" id="CHEBI:57368"/>
        <dbReference type="ChEBI" id="CHEBI:74243"/>
        <dbReference type="ChEBI" id="CHEBI:133606"/>
    </reaction>
    <physiologicalReaction direction="left-to-right" evidence="16">
        <dbReference type="Rhea" id="RHEA:36836"/>
    </physiologicalReaction>
</comment>
<proteinExistence type="inferred from homology"/>
<dbReference type="GO" id="GO:0005789">
    <property type="term" value="C:endoplasmic reticulum membrane"/>
    <property type="evidence" value="ECO:0007669"/>
    <property type="project" value="UniProtKB-SubCell"/>
</dbReference>
<evidence type="ECO:0000256" key="18">
    <source>
        <dbReference type="SAM" id="MobiDB-lite"/>
    </source>
</evidence>
<dbReference type="GO" id="GO:0006661">
    <property type="term" value="P:phosphatidylinositol biosynthetic process"/>
    <property type="evidence" value="ECO:0007669"/>
    <property type="project" value="TreeGrafter"/>
</dbReference>
<comment type="catalytic activity">
    <reaction evidence="12">
        <text>a 1-acyl-sn-glycero-3-phospho-(1D-myo-inositol) + an acyl-CoA = a 1,2-diacyl-sn-glycero-3-phospho-(1D-myo-inositol) + CoA</text>
        <dbReference type="Rhea" id="RHEA:33195"/>
        <dbReference type="ChEBI" id="CHEBI:57287"/>
        <dbReference type="ChEBI" id="CHEBI:57880"/>
        <dbReference type="ChEBI" id="CHEBI:58342"/>
        <dbReference type="ChEBI" id="CHEBI:64771"/>
    </reaction>
    <physiologicalReaction direction="left-to-right" evidence="12">
        <dbReference type="Rhea" id="RHEA:33196"/>
    </physiologicalReaction>
</comment>
<dbReference type="Pfam" id="PF03062">
    <property type="entry name" value="MBOAT"/>
    <property type="match status" value="1"/>
</dbReference>
<evidence type="ECO:0000256" key="1">
    <source>
        <dbReference type="ARBA" id="ARBA00004477"/>
    </source>
</evidence>
<evidence type="ECO:0000256" key="5">
    <source>
        <dbReference type="ARBA" id="ARBA00022692"/>
    </source>
</evidence>
<evidence type="ECO:0000256" key="4">
    <source>
        <dbReference type="ARBA" id="ARBA00022679"/>
    </source>
</evidence>
<keyword evidence="4" id="KW-0808">Transferase</keyword>
<keyword evidence="6" id="KW-0256">Endoplasmic reticulum</keyword>
<dbReference type="InterPro" id="IPR049941">
    <property type="entry name" value="LPLAT_7/PORCN-like"/>
</dbReference>
<dbReference type="AlphaFoldDB" id="A0A8U8C050"/>